<feature type="transmembrane region" description="Helical" evidence="1">
    <location>
        <begin position="71"/>
        <end position="92"/>
    </location>
</feature>
<keyword evidence="3" id="KW-1185">Reference proteome</keyword>
<proteinExistence type="predicted"/>
<name>A0AAP0K6C5_9MAGN</name>
<dbReference type="PANTHER" id="PTHR31168:SF1">
    <property type="entry name" value="DUF599 FAMILY PROTEIN"/>
    <property type="match status" value="1"/>
</dbReference>
<gene>
    <name evidence="2" type="ORF">Sjap_005841</name>
</gene>
<dbReference type="EMBL" id="JBBNAE010000002">
    <property type="protein sequence ID" value="KAK9145938.1"/>
    <property type="molecule type" value="Genomic_DNA"/>
</dbReference>
<comment type="caution">
    <text evidence="2">The sequence shown here is derived from an EMBL/GenBank/DDBJ whole genome shotgun (WGS) entry which is preliminary data.</text>
</comment>
<evidence type="ECO:0000313" key="2">
    <source>
        <dbReference type="EMBL" id="KAK9145938.1"/>
    </source>
</evidence>
<evidence type="ECO:0000256" key="1">
    <source>
        <dbReference type="SAM" id="Phobius"/>
    </source>
</evidence>
<keyword evidence="1" id="KW-1133">Transmembrane helix</keyword>
<keyword evidence="1" id="KW-0472">Membrane</keyword>
<organism evidence="2 3">
    <name type="scientific">Stephania japonica</name>
    <dbReference type="NCBI Taxonomy" id="461633"/>
    <lineage>
        <taxon>Eukaryota</taxon>
        <taxon>Viridiplantae</taxon>
        <taxon>Streptophyta</taxon>
        <taxon>Embryophyta</taxon>
        <taxon>Tracheophyta</taxon>
        <taxon>Spermatophyta</taxon>
        <taxon>Magnoliopsida</taxon>
        <taxon>Ranunculales</taxon>
        <taxon>Menispermaceae</taxon>
        <taxon>Menispermoideae</taxon>
        <taxon>Cissampelideae</taxon>
        <taxon>Stephania</taxon>
    </lineage>
</organism>
<dbReference type="PANTHER" id="PTHR31168">
    <property type="entry name" value="OS02G0292800 PROTEIN"/>
    <property type="match status" value="1"/>
</dbReference>
<evidence type="ECO:0000313" key="3">
    <source>
        <dbReference type="Proteomes" id="UP001417504"/>
    </source>
</evidence>
<feature type="transmembrane region" description="Helical" evidence="1">
    <location>
        <begin position="112"/>
        <end position="131"/>
    </location>
</feature>
<dbReference type="Pfam" id="PF04654">
    <property type="entry name" value="DUF599"/>
    <property type="match status" value="1"/>
</dbReference>
<dbReference type="InterPro" id="IPR006747">
    <property type="entry name" value="DUF599"/>
</dbReference>
<feature type="transmembrane region" description="Helical" evidence="1">
    <location>
        <begin position="187"/>
        <end position="209"/>
    </location>
</feature>
<evidence type="ECO:0008006" key="4">
    <source>
        <dbReference type="Google" id="ProtNLM"/>
    </source>
</evidence>
<accession>A0AAP0K6C5</accession>
<protein>
    <recommendedName>
        <fullName evidence="4">DUF599 domain-containing protein</fullName>
    </recommendedName>
</protein>
<keyword evidence="1" id="KW-0812">Transmembrane</keyword>
<feature type="transmembrane region" description="Helical" evidence="1">
    <location>
        <begin position="6"/>
        <end position="26"/>
    </location>
</feature>
<dbReference type="Proteomes" id="UP001417504">
    <property type="component" value="Unassembled WGS sequence"/>
</dbReference>
<reference evidence="2 3" key="1">
    <citation type="submission" date="2024-01" db="EMBL/GenBank/DDBJ databases">
        <title>Genome assemblies of Stephania.</title>
        <authorList>
            <person name="Yang L."/>
        </authorList>
    </citation>
    <scope>NUCLEOTIDE SEQUENCE [LARGE SCALE GENOMIC DNA]</scope>
    <source>
        <strain evidence="2">QJT</strain>
        <tissue evidence="2">Leaf</tissue>
    </source>
</reference>
<dbReference type="AlphaFoldDB" id="A0AAP0K6C5"/>
<sequence>MKAGTLDLLLVPLGLALMVGYHFWLFHQIKRCPKRTVIGINSIHRLIWVQAMMEDPSKNGVLAVQTLRNNIMASSLLASAVIMLSSVIAMLMSRPSAEASLFLYGDNSHLGFSIKVFSILVCFLVAFLFNVQSVRYYSQASILINVPSTKILSWSPSLTMDYVVRSVNRGSYFWSLGSRAFYLSFPLFLWLFGPIPMFLCCIVLVLMLYSLDMSAEFGPEGESDDEKEVAKLPA</sequence>